<dbReference type="PANTHER" id="PTHR43135">
    <property type="entry name" value="ALPHA-D-RIBOSE 1-METHYLPHOSPHONATE 5-TRIPHOSPHATE DIPHOSPHATASE"/>
    <property type="match status" value="1"/>
</dbReference>
<dbReference type="NCBIfam" id="NF011987">
    <property type="entry name" value="PRK15446.2-3"/>
    <property type="match status" value="1"/>
</dbReference>
<protein>
    <submittedName>
        <fullName evidence="2">Alpha-D-ribose 1-methylphosphonate 5-triphosphate diphosphatase</fullName>
        <ecNumber evidence="2">3.6.1.63</ecNumber>
    </submittedName>
</protein>
<dbReference type="NCBIfam" id="NF011981">
    <property type="entry name" value="PRK15446.1-2"/>
    <property type="match status" value="1"/>
</dbReference>
<dbReference type="SUPFAM" id="SSF51556">
    <property type="entry name" value="Metallo-dependent hydrolases"/>
    <property type="match status" value="1"/>
</dbReference>
<dbReference type="Proteomes" id="UP001265700">
    <property type="component" value="Unassembled WGS sequence"/>
</dbReference>
<dbReference type="Gene3D" id="3.20.20.140">
    <property type="entry name" value="Metal-dependent hydrolases"/>
    <property type="match status" value="2"/>
</dbReference>
<dbReference type="CDD" id="cd01306">
    <property type="entry name" value="PhnM"/>
    <property type="match status" value="1"/>
</dbReference>
<dbReference type="NCBIfam" id="NF011984">
    <property type="entry name" value="PRK15446.1-5"/>
    <property type="match status" value="1"/>
</dbReference>
<organism evidence="2 3">
    <name type="scientific">Hydrogenophaga palleronii</name>
    <dbReference type="NCBI Taxonomy" id="65655"/>
    <lineage>
        <taxon>Bacteria</taxon>
        <taxon>Pseudomonadati</taxon>
        <taxon>Pseudomonadota</taxon>
        <taxon>Betaproteobacteria</taxon>
        <taxon>Burkholderiales</taxon>
        <taxon>Comamonadaceae</taxon>
        <taxon>Hydrogenophaga</taxon>
    </lineage>
</organism>
<feature type="domain" description="Amidohydrolase-related" evidence="1">
    <location>
        <begin position="240"/>
        <end position="379"/>
    </location>
</feature>
<dbReference type="RefSeq" id="WP_310319297.1">
    <property type="nucleotide sequence ID" value="NZ_JAVDWU010000008.1"/>
</dbReference>
<evidence type="ECO:0000259" key="1">
    <source>
        <dbReference type="Pfam" id="PF01979"/>
    </source>
</evidence>
<sequence length="404" mass="43553">MNAVINAEINAVTNREPQAGNAPTVFRNARLVLPNEVVHGSLSVQQGRIHAIDSGATSVASAIDLEGDFLMPGLVEMHTDNFERHLMPRPKVQWATLPALIAHDAEVAAAGITTVFDALGVGDADPDSLRGSTWRDVINTLEHTTRAGLLRADHHLHVRCELPAPNTIELFEPFQGHPRLSLISLMDHTPGQRQWEDVNQARTYFTGKKGWSEAKFQQQLTRSAENQARYAEPHRAFFVQYCQQHGIALASHDDTTEAHVVQAHAEGASMSEFPTTVLAARAAHARGLLTVMGGPNVVRGGSHSGNVAAAELAQLGLLDILSSDYVPASLLGAVLRLVQDGIASMSEAVAMVTHNPARATGLHDRGSLAPGLRADLIQVRVVEMPDGGRHGVVRGVWREGLKVM</sequence>
<dbReference type="GO" id="GO:0016787">
    <property type="term" value="F:hydrolase activity"/>
    <property type="evidence" value="ECO:0007669"/>
    <property type="project" value="UniProtKB-KW"/>
</dbReference>
<dbReference type="InterPro" id="IPR051781">
    <property type="entry name" value="Metallo-dep_Hydrolase"/>
</dbReference>
<comment type="caution">
    <text evidence="2">The sequence shown here is derived from an EMBL/GenBank/DDBJ whole genome shotgun (WGS) entry which is preliminary data.</text>
</comment>
<keyword evidence="2" id="KW-0378">Hydrolase</keyword>
<dbReference type="SUPFAM" id="SSF51338">
    <property type="entry name" value="Composite domain of metallo-dependent hydrolases"/>
    <property type="match status" value="1"/>
</dbReference>
<dbReference type="EC" id="3.6.1.63" evidence="2"/>
<dbReference type="PANTHER" id="PTHR43135:SF3">
    <property type="entry name" value="ALPHA-D-RIBOSE 1-METHYLPHOSPHONATE 5-TRIPHOSPHATE DIPHOSPHATASE"/>
    <property type="match status" value="1"/>
</dbReference>
<reference evidence="2 3" key="1">
    <citation type="submission" date="2023-07" db="EMBL/GenBank/DDBJ databases">
        <title>Sorghum-associated microbial communities from plants grown in Nebraska, USA.</title>
        <authorList>
            <person name="Schachtman D."/>
        </authorList>
    </citation>
    <scope>NUCLEOTIDE SEQUENCE [LARGE SCALE GENOMIC DNA]</scope>
    <source>
        <strain evidence="2 3">4249</strain>
    </source>
</reference>
<dbReference type="InterPro" id="IPR012696">
    <property type="entry name" value="PhnM"/>
</dbReference>
<dbReference type="Gene3D" id="2.30.40.10">
    <property type="entry name" value="Urease, subunit C, domain 1"/>
    <property type="match status" value="1"/>
</dbReference>
<dbReference type="Pfam" id="PF01979">
    <property type="entry name" value="Amidohydro_1"/>
    <property type="match status" value="1"/>
</dbReference>
<evidence type="ECO:0000313" key="3">
    <source>
        <dbReference type="Proteomes" id="UP001265700"/>
    </source>
</evidence>
<keyword evidence="3" id="KW-1185">Reference proteome</keyword>
<dbReference type="InterPro" id="IPR011059">
    <property type="entry name" value="Metal-dep_hydrolase_composite"/>
</dbReference>
<gene>
    <name evidence="2" type="ORF">J2W49_003579</name>
</gene>
<accession>A0ABU1WQN6</accession>
<name>A0ABU1WQN6_9BURK</name>
<dbReference type="InterPro" id="IPR006680">
    <property type="entry name" value="Amidohydro-rel"/>
</dbReference>
<dbReference type="NCBIfam" id="TIGR02318">
    <property type="entry name" value="phosphono_phnM"/>
    <property type="match status" value="1"/>
</dbReference>
<evidence type="ECO:0000313" key="2">
    <source>
        <dbReference type="EMBL" id="MDR7151603.1"/>
    </source>
</evidence>
<dbReference type="EMBL" id="JAVDWU010000008">
    <property type="protein sequence ID" value="MDR7151603.1"/>
    <property type="molecule type" value="Genomic_DNA"/>
</dbReference>
<dbReference type="NCBIfam" id="NF011990">
    <property type="entry name" value="PRK15446.2-6"/>
    <property type="match status" value="1"/>
</dbReference>
<proteinExistence type="predicted"/>
<dbReference type="InterPro" id="IPR032466">
    <property type="entry name" value="Metal_Hydrolase"/>
</dbReference>
<dbReference type="PIRSF" id="PIRSF038971">
    <property type="entry name" value="PhnM"/>
    <property type="match status" value="1"/>
</dbReference>